<organism evidence="1 2">
    <name type="scientific">Campylobacter gastrosuis</name>
    <dbReference type="NCBI Taxonomy" id="2974576"/>
    <lineage>
        <taxon>Bacteria</taxon>
        <taxon>Pseudomonadati</taxon>
        <taxon>Campylobacterota</taxon>
        <taxon>Epsilonproteobacteria</taxon>
        <taxon>Campylobacterales</taxon>
        <taxon>Campylobacteraceae</taxon>
        <taxon>Campylobacter</taxon>
    </lineage>
</organism>
<keyword evidence="2" id="KW-1185">Reference proteome</keyword>
<gene>
    <name evidence="1" type="ORF">NYG85_08765</name>
</gene>
<evidence type="ECO:0000313" key="1">
    <source>
        <dbReference type="EMBL" id="MDL0089447.1"/>
    </source>
</evidence>
<name>A0ABT7HRT7_9BACT</name>
<dbReference type="InterPro" id="IPR023614">
    <property type="entry name" value="Porin_dom_sf"/>
</dbReference>
<comment type="caution">
    <text evidence="1">The sequence shown here is derived from an EMBL/GenBank/DDBJ whole genome shotgun (WGS) entry which is preliminary data.</text>
</comment>
<dbReference type="Gene3D" id="2.40.160.10">
    <property type="entry name" value="Porin"/>
    <property type="match status" value="1"/>
</dbReference>
<proteinExistence type="predicted"/>
<dbReference type="Proteomes" id="UP001173801">
    <property type="component" value="Unassembled WGS sequence"/>
</dbReference>
<dbReference type="EMBL" id="JANURM010000013">
    <property type="protein sequence ID" value="MDL0089447.1"/>
    <property type="molecule type" value="Genomic_DNA"/>
</dbReference>
<sequence length="87" mass="9796">MKKIRNGSGLNSTLAYVNGKQSGQSNNYKVSGYSAGLNYKIPQVKGLNTSLTYTQVKKEYEKARGIRLGDERSEKEVWLKAVYKFTI</sequence>
<protein>
    <submittedName>
        <fullName evidence="1">Uncharacterized protein</fullName>
    </submittedName>
</protein>
<accession>A0ABT7HRT7</accession>
<reference evidence="1" key="2">
    <citation type="journal article" date="2023" name="Microorganisms">
        <title>Isolation and Genomic Characteristics of Cat-Borne Campylobacter felis sp. nov. and Sheep-Borne Campylobacter ovis sp. nov.</title>
        <authorList>
            <person name="Wang H."/>
            <person name="Li Y."/>
            <person name="Gu Y."/>
            <person name="Zhou G."/>
            <person name="Chen X."/>
            <person name="Zhang X."/>
            <person name="Shao Z."/>
            <person name="Zhang J."/>
            <person name="Zhang M."/>
        </authorList>
    </citation>
    <scope>NUCLEOTIDE SEQUENCE</scope>
    <source>
        <strain evidence="1">PS10</strain>
    </source>
</reference>
<reference evidence="1" key="1">
    <citation type="submission" date="2022-08" db="EMBL/GenBank/DDBJ databases">
        <authorList>
            <person name="Wang H."/>
        </authorList>
    </citation>
    <scope>NUCLEOTIDE SEQUENCE</scope>
    <source>
        <strain evidence="1">PS10</strain>
    </source>
</reference>
<evidence type="ECO:0000313" key="2">
    <source>
        <dbReference type="Proteomes" id="UP001173801"/>
    </source>
</evidence>
<dbReference type="RefSeq" id="WP_284938117.1">
    <property type="nucleotide sequence ID" value="NZ_JANURM010000013.1"/>
</dbReference>